<dbReference type="GO" id="GO:0033194">
    <property type="term" value="P:response to hydroperoxide"/>
    <property type="evidence" value="ECO:0007669"/>
    <property type="project" value="TreeGrafter"/>
</dbReference>
<accession>A0A6I8M696</accession>
<protein>
    <submittedName>
        <fullName evidence="1">Uncharacterized protein</fullName>
    </submittedName>
</protein>
<reference evidence="1 2" key="1">
    <citation type="submission" date="2019-10" db="EMBL/GenBank/DDBJ databases">
        <authorList>
            <person name="Blom J."/>
        </authorList>
    </citation>
    <scope>NUCLEOTIDE SEQUENCE [LARGE SCALE GENOMIC DNA]</scope>
    <source>
        <strain evidence="1 2">ES3154-GLU</strain>
    </source>
</reference>
<dbReference type="GO" id="GO:0005829">
    <property type="term" value="C:cytosol"/>
    <property type="evidence" value="ECO:0007669"/>
    <property type="project" value="TreeGrafter"/>
</dbReference>
<dbReference type="Pfam" id="PF03883">
    <property type="entry name" value="H2O2_YaaD"/>
    <property type="match status" value="1"/>
</dbReference>
<evidence type="ECO:0000313" key="2">
    <source>
        <dbReference type="Proteomes" id="UP000419017"/>
    </source>
</evidence>
<dbReference type="RefSeq" id="WP_156682931.1">
    <property type="nucleotide sequence ID" value="NZ_CABWIB010000001.1"/>
</dbReference>
<dbReference type="AlphaFoldDB" id="A0A6I8M696"/>
<gene>
    <name evidence="1" type="ORF">OMES3154_00138</name>
</gene>
<name>A0A6I8M696_9FUSO</name>
<dbReference type="PANTHER" id="PTHR30283:SF4">
    <property type="entry name" value="PEROXIDE STRESS RESISTANCE PROTEIN YAAA"/>
    <property type="match status" value="1"/>
</dbReference>
<dbReference type="Proteomes" id="UP000419017">
    <property type="component" value="Unassembled WGS sequence"/>
</dbReference>
<keyword evidence="2" id="KW-1185">Reference proteome</keyword>
<organism evidence="1 2">
    <name type="scientific">Oceanivirga miroungae</name>
    <dbReference type="NCBI Taxonomy" id="1130046"/>
    <lineage>
        <taxon>Bacteria</taxon>
        <taxon>Fusobacteriati</taxon>
        <taxon>Fusobacteriota</taxon>
        <taxon>Fusobacteriia</taxon>
        <taxon>Fusobacteriales</taxon>
        <taxon>Leptotrichiaceae</taxon>
        <taxon>Oceanivirga</taxon>
    </lineage>
</organism>
<dbReference type="EMBL" id="CABWIB010000001">
    <property type="protein sequence ID" value="VWL84881.1"/>
    <property type="molecule type" value="Genomic_DNA"/>
</dbReference>
<proteinExistence type="predicted"/>
<dbReference type="PANTHER" id="PTHR30283">
    <property type="entry name" value="PEROXIDE STRESS RESPONSE PROTEIN YAAA"/>
    <property type="match status" value="1"/>
</dbReference>
<evidence type="ECO:0000313" key="1">
    <source>
        <dbReference type="EMBL" id="VWL84881.1"/>
    </source>
</evidence>
<sequence>MKIIISPSKTKKFDTISLGSDIIYQEKNKYLENILTNMNKSDLKALLKYEKVGELDYTSNVKTKAILAYSGLVFKNLNIKKNMDKLYILSAYYGILRPNDNISNYRLDMNNNIVKNEYKNMYEFWENIYDFFIDEDFIINLASSEYSKMVNNKNMITIEFYIKNKKGVYTIQSTNSKIMRAKFTSHILNENIFDKEKIKLIDLDNFSYSEKYSTESVYRFYKI</sequence>
<dbReference type="InterPro" id="IPR005583">
    <property type="entry name" value="YaaA"/>
</dbReference>